<gene>
    <name evidence="1" type="ORF">EPA86_09230</name>
</gene>
<dbReference type="EMBL" id="SAWY01000019">
    <property type="protein sequence ID" value="TPH15743.1"/>
    <property type="molecule type" value="Genomic_DNA"/>
</dbReference>
<protein>
    <submittedName>
        <fullName evidence="1">Uncharacterized protein</fullName>
    </submittedName>
</protein>
<evidence type="ECO:0000313" key="2">
    <source>
        <dbReference type="Proteomes" id="UP000315303"/>
    </source>
</evidence>
<proteinExistence type="predicted"/>
<organism evidence="1 2">
    <name type="scientific">Litorilituus lipolyticus</name>
    <dbReference type="NCBI Taxonomy" id="2491017"/>
    <lineage>
        <taxon>Bacteria</taxon>
        <taxon>Pseudomonadati</taxon>
        <taxon>Pseudomonadota</taxon>
        <taxon>Gammaproteobacteria</taxon>
        <taxon>Alteromonadales</taxon>
        <taxon>Colwelliaceae</taxon>
        <taxon>Litorilituus</taxon>
    </lineage>
</organism>
<keyword evidence="2" id="KW-1185">Reference proteome</keyword>
<dbReference type="Proteomes" id="UP000315303">
    <property type="component" value="Unassembled WGS sequence"/>
</dbReference>
<reference evidence="1 2" key="1">
    <citation type="submission" date="2019-01" db="EMBL/GenBank/DDBJ databases">
        <title>Litorilituus lipolytica sp. nov., isolated from intertidal sand of the Yellow Sea in China.</title>
        <authorList>
            <person name="Liu A."/>
        </authorList>
    </citation>
    <scope>NUCLEOTIDE SEQUENCE [LARGE SCALE GENOMIC DNA]</scope>
    <source>
        <strain evidence="1 2">RZ04</strain>
    </source>
</reference>
<name>A0A502L180_9GAMM</name>
<dbReference type="AlphaFoldDB" id="A0A502L180"/>
<comment type="caution">
    <text evidence="1">The sequence shown here is derived from an EMBL/GenBank/DDBJ whole genome shotgun (WGS) entry which is preliminary data.</text>
</comment>
<dbReference type="RefSeq" id="WP_140603141.1">
    <property type="nucleotide sequence ID" value="NZ_SAWY01000019.1"/>
</dbReference>
<evidence type="ECO:0000313" key="1">
    <source>
        <dbReference type="EMBL" id="TPH15743.1"/>
    </source>
</evidence>
<accession>A0A502L180</accession>
<dbReference type="OrthoDB" id="119238at2"/>
<sequence length="134" mass="15627">MQKEKVTVNELKLLSEKEQIEHIKSWFLKYFHCPSESCFIDDDTGNWVFFSGPWEQATVLEEYFGKYVEEHIINIVSEQLGEHATEWNSEIEAHEMDEVLLPIDLSIANKSTGINTLFIANRDPTVYLDPEDIF</sequence>